<dbReference type="InterPro" id="IPR000424">
    <property type="entry name" value="Primosome_PriB/ssb"/>
</dbReference>
<evidence type="ECO:0000256" key="1">
    <source>
        <dbReference type="ARBA" id="ARBA00023125"/>
    </source>
</evidence>
<dbReference type="PANTHER" id="PTHR10302">
    <property type="entry name" value="SINGLE-STRANDED DNA-BINDING PROTEIN"/>
    <property type="match status" value="1"/>
</dbReference>
<protein>
    <recommendedName>
        <fullName evidence="2 3">Single-stranded DNA-binding protein</fullName>
        <shortName evidence="2">SSB</shortName>
    </recommendedName>
</protein>
<accession>A0A5R9DV78</accession>
<dbReference type="Pfam" id="PF00436">
    <property type="entry name" value="SSB"/>
    <property type="match status" value="1"/>
</dbReference>
<keyword evidence="8" id="KW-1185">Reference proteome</keyword>
<dbReference type="CDD" id="cd04496">
    <property type="entry name" value="SSB_OBF"/>
    <property type="match status" value="1"/>
</dbReference>
<evidence type="ECO:0000256" key="3">
    <source>
        <dbReference type="PIRNR" id="PIRNR002070"/>
    </source>
</evidence>
<feature type="region of interest" description="Disordered" evidence="4">
    <location>
        <begin position="105"/>
        <end position="127"/>
    </location>
</feature>
<keyword evidence="1 2" id="KW-0238">DNA-binding</keyword>
<dbReference type="EMBL" id="VBSP01000015">
    <property type="protein sequence ID" value="TLQ41533.1"/>
    <property type="molecule type" value="Genomic_DNA"/>
</dbReference>
<dbReference type="NCBIfam" id="TIGR00621">
    <property type="entry name" value="ssb"/>
    <property type="match status" value="1"/>
</dbReference>
<dbReference type="GO" id="GO:0003697">
    <property type="term" value="F:single-stranded DNA binding"/>
    <property type="evidence" value="ECO:0007669"/>
    <property type="project" value="UniProtKB-UniRule"/>
</dbReference>
<dbReference type="SUPFAM" id="SSF50249">
    <property type="entry name" value="Nucleic acid-binding proteins"/>
    <property type="match status" value="1"/>
</dbReference>
<dbReference type="PANTHER" id="PTHR10302:SF27">
    <property type="entry name" value="SINGLE-STRANDED DNA-BINDING PROTEIN"/>
    <property type="match status" value="1"/>
</dbReference>
<dbReference type="PIRSF" id="PIRSF002070">
    <property type="entry name" value="SSB"/>
    <property type="match status" value="1"/>
</dbReference>
<comment type="caution">
    <text evidence="6">The sequence shown here is derived from an EMBL/GenBank/DDBJ whole genome shotgun (WGS) entry which is preliminary data.</text>
</comment>
<evidence type="ECO:0000313" key="5">
    <source>
        <dbReference type="EMBL" id="MBG9977549.1"/>
    </source>
</evidence>
<dbReference type="EMBL" id="JACCEL010000003">
    <property type="protein sequence ID" value="MBG9977549.1"/>
    <property type="molecule type" value="Genomic_DNA"/>
</dbReference>
<dbReference type="RefSeq" id="WP_138404434.1">
    <property type="nucleotide sequence ID" value="NZ_JACCEL010000003.1"/>
</dbReference>
<evidence type="ECO:0000256" key="2">
    <source>
        <dbReference type="HAMAP-Rule" id="MF_00984"/>
    </source>
</evidence>
<dbReference type="GO" id="GO:0006260">
    <property type="term" value="P:DNA replication"/>
    <property type="evidence" value="ECO:0007669"/>
    <property type="project" value="InterPro"/>
</dbReference>
<feature type="compositionally biased region" description="Polar residues" evidence="4">
    <location>
        <begin position="115"/>
        <end position="127"/>
    </location>
</feature>
<reference evidence="5 8" key="2">
    <citation type="submission" date="2020-07" db="EMBL/GenBank/DDBJ databases">
        <title>Facklamia lactis sp. nov., isolated from raw milk.</title>
        <authorList>
            <person name="Doll E.V."/>
            <person name="Huptas C."/>
            <person name="Staib L."/>
            <person name="Wenning M."/>
            <person name="Scherer S."/>
        </authorList>
    </citation>
    <scope>NUCLEOTIDE SEQUENCE [LARGE SCALE GENOMIC DNA]</scope>
    <source>
        <strain evidence="5 8">DSM 104272</strain>
    </source>
</reference>
<evidence type="ECO:0000313" key="8">
    <source>
        <dbReference type="Proteomes" id="UP000823401"/>
    </source>
</evidence>
<sequence length="140" mass="16084">MNKAMYVGRIVRDVKRNKVGQNGRVVNNVIAINHYQKDANGERRADFIPFVAWNHLADLLHNYTAKGQQIAITGKMQSRKYTDSDNNDRYVIECLVEELTLLQSRDSDDSKQKQTDNNQVEQTQSADIQIDEESIRAVMN</sequence>
<reference evidence="6 7" key="1">
    <citation type="submission" date="2019-05" db="EMBL/GenBank/DDBJ databases">
        <title>The metagenome of a microbial culture collection derived from dairy environment covers the genomic content of the human microbiome.</title>
        <authorList>
            <person name="Roder T."/>
            <person name="Wuthrich D."/>
            <person name="Sattari Z."/>
            <person name="Von Ah U."/>
            <person name="Bar C."/>
            <person name="Ronchi F."/>
            <person name="Macpherson A.J."/>
            <person name="Ganal-Vonarburg S.C."/>
            <person name="Bruggmann R."/>
            <person name="Vergeres G."/>
        </authorList>
    </citation>
    <scope>NUCLEOTIDE SEQUENCE [LARGE SCALE GENOMIC DNA]</scope>
    <source>
        <strain evidence="6 7">FAM 24227</strain>
    </source>
</reference>
<dbReference type="Proteomes" id="UP000823401">
    <property type="component" value="Unassembled WGS sequence"/>
</dbReference>
<name>A0A5R9DV78_9LACT</name>
<organism evidence="6 7">
    <name type="scientific">Ruoffia tabacinasalis</name>
    <dbReference type="NCBI Taxonomy" id="87458"/>
    <lineage>
        <taxon>Bacteria</taxon>
        <taxon>Bacillati</taxon>
        <taxon>Bacillota</taxon>
        <taxon>Bacilli</taxon>
        <taxon>Lactobacillales</taxon>
        <taxon>Aerococcaceae</taxon>
        <taxon>Ruoffia</taxon>
    </lineage>
</organism>
<dbReference type="HAMAP" id="MF_00984">
    <property type="entry name" value="SSB"/>
    <property type="match status" value="1"/>
</dbReference>
<evidence type="ECO:0000313" key="7">
    <source>
        <dbReference type="Proteomes" id="UP000306420"/>
    </source>
</evidence>
<evidence type="ECO:0000313" key="6">
    <source>
        <dbReference type="EMBL" id="TLQ41533.1"/>
    </source>
</evidence>
<comment type="subunit">
    <text evidence="2">Homotetramer.</text>
</comment>
<dbReference type="GO" id="GO:0009295">
    <property type="term" value="C:nucleoid"/>
    <property type="evidence" value="ECO:0007669"/>
    <property type="project" value="TreeGrafter"/>
</dbReference>
<dbReference type="Proteomes" id="UP000306420">
    <property type="component" value="Unassembled WGS sequence"/>
</dbReference>
<gene>
    <name evidence="6" type="ORF">FEZ33_05650</name>
    <name evidence="5" type="ORF">HYQ42_02010</name>
</gene>
<comment type="caution">
    <text evidence="2">Lacks conserved residue(s) required for the propagation of feature annotation.</text>
</comment>
<evidence type="ECO:0000256" key="4">
    <source>
        <dbReference type="SAM" id="MobiDB-lite"/>
    </source>
</evidence>
<dbReference type="InterPro" id="IPR011344">
    <property type="entry name" value="ssDNA-bd"/>
</dbReference>
<dbReference type="Gene3D" id="2.40.50.140">
    <property type="entry name" value="Nucleic acid-binding proteins"/>
    <property type="match status" value="1"/>
</dbReference>
<dbReference type="InterPro" id="IPR012340">
    <property type="entry name" value="NA-bd_OB-fold"/>
</dbReference>
<feature type="compositionally biased region" description="Basic and acidic residues" evidence="4">
    <location>
        <begin position="105"/>
        <end position="114"/>
    </location>
</feature>
<dbReference type="OrthoDB" id="9809878at2"/>
<dbReference type="PROSITE" id="PS50935">
    <property type="entry name" value="SSB"/>
    <property type="match status" value="1"/>
</dbReference>
<proteinExistence type="inferred from homology"/>
<dbReference type="AlphaFoldDB" id="A0A5R9DV78"/>